<comment type="caution">
    <text evidence="7">The sequence shown here is derived from an EMBL/GenBank/DDBJ whole genome shotgun (WGS) entry which is preliminary data.</text>
</comment>
<evidence type="ECO:0000259" key="6">
    <source>
        <dbReference type="PROSITE" id="PS50111"/>
    </source>
</evidence>
<dbReference type="SMART" id="SM00283">
    <property type="entry name" value="MA"/>
    <property type="match status" value="1"/>
</dbReference>
<dbReference type="Proteomes" id="UP000019276">
    <property type="component" value="Unassembled WGS sequence"/>
</dbReference>
<feature type="transmembrane region" description="Helical" evidence="5">
    <location>
        <begin position="12"/>
        <end position="29"/>
    </location>
</feature>
<name>W7QLI4_9ALTE</name>
<dbReference type="PRINTS" id="PR00260">
    <property type="entry name" value="CHEMTRNSDUCR"/>
</dbReference>
<dbReference type="EMBL" id="ARZY01000019">
    <property type="protein sequence ID" value="EWH09797.1"/>
    <property type="molecule type" value="Genomic_DNA"/>
</dbReference>
<evidence type="ECO:0000313" key="8">
    <source>
        <dbReference type="Proteomes" id="UP000019276"/>
    </source>
</evidence>
<organism evidence="7 8">
    <name type="scientific">Catenovulum agarivorans DS-2</name>
    <dbReference type="NCBI Taxonomy" id="1328313"/>
    <lineage>
        <taxon>Bacteria</taxon>
        <taxon>Pseudomonadati</taxon>
        <taxon>Pseudomonadota</taxon>
        <taxon>Gammaproteobacteria</taxon>
        <taxon>Alteromonadales</taxon>
        <taxon>Alteromonadaceae</taxon>
        <taxon>Catenovulum</taxon>
    </lineage>
</organism>
<dbReference type="InterPro" id="IPR004089">
    <property type="entry name" value="MCPsignal_dom"/>
</dbReference>
<dbReference type="GO" id="GO:0016020">
    <property type="term" value="C:membrane"/>
    <property type="evidence" value="ECO:0007669"/>
    <property type="project" value="UniProtKB-SubCell"/>
</dbReference>
<dbReference type="SUPFAM" id="SSF58104">
    <property type="entry name" value="Methyl-accepting chemotaxis protein (MCP) signaling domain"/>
    <property type="match status" value="1"/>
</dbReference>
<dbReference type="InterPro" id="IPR004090">
    <property type="entry name" value="Chemotax_Me-accpt_rcpt"/>
</dbReference>
<feature type="transmembrane region" description="Helical" evidence="5">
    <location>
        <begin position="313"/>
        <end position="337"/>
    </location>
</feature>
<keyword evidence="8" id="KW-1185">Reference proteome</keyword>
<evidence type="ECO:0000256" key="2">
    <source>
        <dbReference type="ARBA" id="ARBA00023224"/>
    </source>
</evidence>
<evidence type="ECO:0000313" key="7">
    <source>
        <dbReference type="EMBL" id="EWH09797.1"/>
    </source>
</evidence>
<protein>
    <submittedName>
        <fullName evidence="7">Putative methyl-accepting chemotaxis sensory transducer</fullName>
    </submittedName>
</protein>
<dbReference type="PATRIC" id="fig|1328313.3.peg.2236"/>
<dbReference type="RefSeq" id="WP_035014814.1">
    <property type="nucleotide sequence ID" value="NZ_ARZY01000019.1"/>
</dbReference>
<dbReference type="Pfam" id="PF00015">
    <property type="entry name" value="MCPsignal"/>
    <property type="match status" value="1"/>
</dbReference>
<proteinExistence type="inferred from homology"/>
<comment type="subcellular location">
    <subcellularLocation>
        <location evidence="1">Membrane</location>
    </subcellularLocation>
</comment>
<keyword evidence="5" id="KW-1133">Transmembrane helix</keyword>
<evidence type="ECO:0000256" key="3">
    <source>
        <dbReference type="ARBA" id="ARBA00029447"/>
    </source>
</evidence>
<dbReference type="AlphaFoldDB" id="W7QLI4"/>
<sequence length="669" mass="73375">MSFLNTLSLKSRITALVIIPLLVVAWLSFERYQQASLSQQNLAKIGALMELISQSSHLLTALQNERDYSFGYVNSKKARYGKEMTTARAKTDQQIIRFKQAIAERPELTEMSSINNKLKVILGSFDELTNVRAEGVDQLTNKLTSGKFTFRTYKDRNTKIIQLVEEIIALADDKELSNKATVLHAQMMAKDIYSEMRGLMYGAFVVKGTMGPARFRHFVNIEAVLSEYQAKIMRQASPDVRSIINRINSNPNQSQVVGLIKTLLQKLNERLTYDADEYFSNISQLIQTYQTAEEHVLEEIEHLLAAKSAHAQYLVNSTLILAIVLLIVIAAISILLIRSVTVPLTALVSTCLEISQSKDISKRVLIQGTDEISEVGNALNSLLCSFDTALTQVYQQTQQMNEIVAQVNTASNTSLQLSTNQNDATDNVSVAMNEMTASICEVAQNTQQTSDAVQRAHDFSVDCADMANHSQSLISNLITELGATSDLVNRLNEQTNSISSVITVIQAIAEQTNLLALNAAIEAARAGDQGRGFAVVADEVRGLASRTQESTKQIEQQIESLLTGSDQADQSMGALKATAQKAIDVVLESVAAFGKMKDELDVISDMSSQIATAAEEQTSVSNEINERIHAVRHDAEQMAEHAQTGKNSSASLTTACSTLKTCVNQFTVS</sequence>
<evidence type="ECO:0000256" key="1">
    <source>
        <dbReference type="ARBA" id="ARBA00004370"/>
    </source>
</evidence>
<reference evidence="7 8" key="1">
    <citation type="journal article" date="2014" name="Genome Announc.">
        <title>Draft Genome Sequence of the Agar-Degrading Bacterium Catenovulum sp. Strain DS-2, Isolated from Intestines of Haliotis diversicolor.</title>
        <authorList>
            <person name="Shan D."/>
            <person name="Li X."/>
            <person name="Gu Z."/>
            <person name="Wei G."/>
            <person name="Gao Z."/>
            <person name="Shao Z."/>
        </authorList>
    </citation>
    <scope>NUCLEOTIDE SEQUENCE [LARGE SCALE GENOMIC DNA]</scope>
    <source>
        <strain evidence="7 8">DS-2</strain>
    </source>
</reference>
<dbReference type="InterPro" id="IPR013587">
    <property type="entry name" value="Nitrate/nitrite_sensing"/>
</dbReference>
<dbReference type="eggNOG" id="COG0840">
    <property type="taxonomic scope" value="Bacteria"/>
</dbReference>
<gene>
    <name evidence="7" type="ORF">DS2_10938</name>
</gene>
<evidence type="ECO:0000256" key="5">
    <source>
        <dbReference type="SAM" id="Phobius"/>
    </source>
</evidence>
<dbReference type="GO" id="GO:0007165">
    <property type="term" value="P:signal transduction"/>
    <property type="evidence" value="ECO:0007669"/>
    <property type="project" value="UniProtKB-KW"/>
</dbReference>
<keyword evidence="5" id="KW-0812">Transmembrane</keyword>
<dbReference type="OrthoDB" id="2489132at2"/>
<dbReference type="Gene3D" id="1.10.287.950">
    <property type="entry name" value="Methyl-accepting chemotaxis protein"/>
    <property type="match status" value="1"/>
</dbReference>
<evidence type="ECO:0000256" key="4">
    <source>
        <dbReference type="PROSITE-ProRule" id="PRU00284"/>
    </source>
</evidence>
<keyword evidence="5" id="KW-0472">Membrane</keyword>
<dbReference type="STRING" id="1328313.DS2_10938"/>
<accession>W7QLI4</accession>
<feature type="domain" description="Methyl-accepting transducer" evidence="6">
    <location>
        <begin position="396"/>
        <end position="632"/>
    </location>
</feature>
<keyword evidence="2 4" id="KW-0807">Transducer</keyword>
<dbReference type="InterPro" id="IPR003660">
    <property type="entry name" value="HAMP_dom"/>
</dbReference>
<dbReference type="Pfam" id="PF00672">
    <property type="entry name" value="HAMP"/>
    <property type="match status" value="1"/>
</dbReference>
<comment type="similarity">
    <text evidence="3">Belongs to the methyl-accepting chemotaxis (MCP) protein family.</text>
</comment>
<dbReference type="GO" id="GO:0006935">
    <property type="term" value="P:chemotaxis"/>
    <property type="evidence" value="ECO:0007669"/>
    <property type="project" value="InterPro"/>
</dbReference>
<dbReference type="PROSITE" id="PS50111">
    <property type="entry name" value="CHEMOTAXIS_TRANSDUC_2"/>
    <property type="match status" value="1"/>
</dbReference>
<dbReference type="CDD" id="cd11386">
    <property type="entry name" value="MCP_signal"/>
    <property type="match status" value="1"/>
</dbReference>
<dbReference type="PANTHER" id="PTHR32089:SF112">
    <property type="entry name" value="LYSOZYME-LIKE PROTEIN-RELATED"/>
    <property type="match status" value="1"/>
</dbReference>
<dbReference type="Pfam" id="PF08376">
    <property type="entry name" value="NIT"/>
    <property type="match status" value="1"/>
</dbReference>
<dbReference type="PANTHER" id="PTHR32089">
    <property type="entry name" value="METHYL-ACCEPTING CHEMOTAXIS PROTEIN MCPB"/>
    <property type="match status" value="1"/>
</dbReference>
<dbReference type="FunFam" id="1.10.287.950:FF:000001">
    <property type="entry name" value="Methyl-accepting chemotaxis sensory transducer"/>
    <property type="match status" value="1"/>
</dbReference>
<dbReference type="GO" id="GO:0004888">
    <property type="term" value="F:transmembrane signaling receptor activity"/>
    <property type="evidence" value="ECO:0007669"/>
    <property type="project" value="InterPro"/>
</dbReference>